<evidence type="ECO:0000313" key="3">
    <source>
        <dbReference type="EMBL" id="QOK22356.1"/>
    </source>
</evidence>
<evidence type="ECO:0000313" key="4">
    <source>
        <dbReference type="Proteomes" id="UP000593998"/>
    </source>
</evidence>
<feature type="transmembrane region" description="Helical" evidence="2">
    <location>
        <begin position="41"/>
        <end position="61"/>
    </location>
</feature>
<feature type="transmembrane region" description="Helical" evidence="2">
    <location>
        <begin position="12"/>
        <end position="35"/>
    </location>
</feature>
<evidence type="ECO:0000256" key="1">
    <source>
        <dbReference type="SAM" id="MobiDB-lite"/>
    </source>
</evidence>
<dbReference type="NCBIfam" id="NF042935">
    <property type="entry name" value="SCO6880_fam"/>
    <property type="match status" value="1"/>
</dbReference>
<dbReference type="RefSeq" id="WP_192910869.1">
    <property type="nucleotide sequence ID" value="NZ_CP062789.1"/>
</dbReference>
<feature type="region of interest" description="Disordered" evidence="1">
    <location>
        <begin position="411"/>
        <end position="435"/>
    </location>
</feature>
<feature type="transmembrane region" description="Helical" evidence="2">
    <location>
        <begin position="68"/>
        <end position="89"/>
    </location>
</feature>
<name>A0A7L9IYA3_9MICO</name>
<protein>
    <submittedName>
        <fullName evidence="3">PrgI family protein</fullName>
    </submittedName>
</protein>
<reference evidence="3 4" key="1">
    <citation type="submission" date="2020-10" db="EMBL/GenBank/DDBJ databases">
        <title>Janibacter indicus TT2 genome sequence.</title>
        <authorList>
            <person name="Lee K."/>
            <person name="Ganzorig M."/>
        </authorList>
    </citation>
    <scope>NUCLEOTIDE SEQUENCE [LARGE SCALE GENOMIC DNA]</scope>
    <source>
        <strain evidence="3 4">TT2</strain>
    </source>
</reference>
<accession>A0A7L9IYA3</accession>
<evidence type="ECO:0000256" key="2">
    <source>
        <dbReference type="SAM" id="Phobius"/>
    </source>
</evidence>
<keyword evidence="2" id="KW-1133">Transmembrane helix</keyword>
<dbReference type="EMBL" id="CP062789">
    <property type="protein sequence ID" value="QOK22356.1"/>
    <property type="molecule type" value="Genomic_DNA"/>
</dbReference>
<dbReference type="Proteomes" id="UP000593998">
    <property type="component" value="Chromosome"/>
</dbReference>
<sequence>MSVYSEYVPAKRGWILGMTIPQWIVMALCMLSVAAAFSRGAWGTVAVMLLGWLVLGLLMLVPVRGRSAFGWVAAATSHTLASVTGLSAWRSRAASGKAGDADVPDLPGALTSIEVHEGPPAGPEMRRTALIQDHVTRTWSVSASVSHPGILLRDEPERRGRAIGLTSLIDQMAVGEMVSEVIAIVRTIPDDGAERAQWVAENAAGDAPPGALRVVGDLEEALTGVSVRHESFVTAVVEESALAKPAREAGRGVAGRGKVLADVTAEITGALLGGVGVEAVRWLTSPELAVATRTGFAPGDRAAIVDALAERARNPQVNADVPWAQAGPSTASAAVRHYEHDAWHSVSVTLQLPDRGAAMGALLPVLTPSEPEERRSLAVVWPVTTLQQADREIRRSEAMADLSDGFNEKLKRTSRAKDRRAAQRTRDLDVKQAQGNSLTAPHAIATITVPKSRSIADAGRRLESAVRRAGFAPLRLDVSHDVAFCASVVPMGLNLARKGTL</sequence>
<organism evidence="3 4">
    <name type="scientific">Janibacter indicus</name>
    <dbReference type="NCBI Taxonomy" id="857417"/>
    <lineage>
        <taxon>Bacteria</taxon>
        <taxon>Bacillati</taxon>
        <taxon>Actinomycetota</taxon>
        <taxon>Actinomycetes</taxon>
        <taxon>Micrococcales</taxon>
        <taxon>Intrasporangiaceae</taxon>
        <taxon>Janibacter</taxon>
    </lineage>
</organism>
<dbReference type="AlphaFoldDB" id="A0A7L9IYA3"/>
<keyword evidence="2" id="KW-0472">Membrane</keyword>
<keyword evidence="2" id="KW-0812">Transmembrane</keyword>
<dbReference type="InterPro" id="IPR049978">
    <property type="entry name" value="SCO6880-like"/>
</dbReference>
<feature type="compositionally biased region" description="Basic and acidic residues" evidence="1">
    <location>
        <begin position="411"/>
        <end position="430"/>
    </location>
</feature>
<gene>
    <name evidence="3" type="ORF">IGS73_14895</name>
</gene>
<proteinExistence type="predicted"/>